<organism evidence="4 5">
    <name type="scientific">Tribolium castaneum</name>
    <name type="common">Red flour beetle</name>
    <dbReference type="NCBI Taxonomy" id="7070"/>
    <lineage>
        <taxon>Eukaryota</taxon>
        <taxon>Metazoa</taxon>
        <taxon>Ecdysozoa</taxon>
        <taxon>Arthropoda</taxon>
        <taxon>Hexapoda</taxon>
        <taxon>Insecta</taxon>
        <taxon>Pterygota</taxon>
        <taxon>Neoptera</taxon>
        <taxon>Endopterygota</taxon>
        <taxon>Coleoptera</taxon>
        <taxon>Polyphaga</taxon>
        <taxon>Cucujiformia</taxon>
        <taxon>Tenebrionidae</taxon>
        <taxon>Tenebrionidae incertae sedis</taxon>
        <taxon>Tribolium</taxon>
    </lineage>
</organism>
<dbReference type="EMBL" id="KQ971342">
    <property type="protein sequence ID" value="EFA04004.1"/>
    <property type="molecule type" value="Genomic_DNA"/>
</dbReference>
<evidence type="ECO:0000259" key="3">
    <source>
        <dbReference type="PROSITE" id="PS51468"/>
    </source>
</evidence>
<dbReference type="Proteomes" id="UP000007266">
    <property type="component" value="Linkage group 5"/>
</dbReference>
<dbReference type="InParanoid" id="D6WKI8"/>
<sequence length="813" mass="92270">MKLKHLSILFLPLLYCTVSCDLVVSSTESPKPENNTTSHNDSQIIPEIHSMHVYSNISNRYATTLVTTRVRNLNKTAAAATFSVLLPENAFMSAFEMEIDGKLYKGHVEEKEKATQLYRKAVSKGQSAARVEFNARDSKVFTFSANLKPESNATFRLIYEELLRRQFGQYQHVINIHPGQIVDDLYVKIHINESRPLKFVNTPFLRTGNEIGNNDDKVYFSGKMQVESTLAFMEFKPEKSRQSQIGQLLGNGNKTGIAGQLVVEYDVERDSHGGEILVHNGYFVHFFSPSGLKPLPKHVVFVLNHGLTMHGRKIDQLIDAMQKILSELTENDAFDIVRFGATPSVWDSTRHKFIRLPDLRHYGNLEPYVKKLFLPRTSKAVRQNIEAARSTIYDKSGLGLSNPVYALEVGLFLAKRIQDNLPNRYQPMIIFLTDSYPTVGMTSQNEIINTVTKVNNNRIPIFSLSFGEDVDKNFMRQLAAKNLGFSGHIYEALDASVQILNFYRSISSPVLSQVNFKYLDGVNNVTKTHHPLVFKGSELVVAGKINGSSQILSHVEGWSKTGFVKFNATRTETVNSLERVWAYLTIKQGLEQRGFEDNVLSPTKQAVNISLKYSFLSPVTAEIVNETVVETEVATVKQGFQPNQVSEISGVDLLRLFEGHKTPKRQWTPIIIVEEMPQTRWQRLIPAQNIPERQWGPIPPWLGIPVEERRPPHQVEDFNKAPEPRWIQDMIEHNRHHIFTPLGLLKLSRSADVVMHPQCPKTPRGTAGKCVNVFDCPEIFNEINDFDVYLQYSCRLDKYAGVCCPTKEPLFIY</sequence>
<evidence type="ECO:0000313" key="5">
    <source>
        <dbReference type="Proteomes" id="UP000007266"/>
    </source>
</evidence>
<evidence type="ECO:0000313" key="4">
    <source>
        <dbReference type="EMBL" id="EFA04004.1"/>
    </source>
</evidence>
<dbReference type="InterPro" id="IPR036465">
    <property type="entry name" value="vWFA_dom_sf"/>
</dbReference>
<dbReference type="PhylomeDB" id="D6WKI8"/>
<dbReference type="eggNOG" id="ENOG502QPS2">
    <property type="taxonomic scope" value="Eukaryota"/>
</dbReference>
<dbReference type="Pfam" id="PF00092">
    <property type="entry name" value="VWA"/>
    <property type="match status" value="1"/>
</dbReference>
<dbReference type="InterPro" id="IPR013694">
    <property type="entry name" value="VIT"/>
</dbReference>
<dbReference type="HOGENOM" id="CLU_008101_2_0_1"/>
<feature type="chain" id="PRO_5003089506" evidence="1">
    <location>
        <begin position="21"/>
        <end position="813"/>
    </location>
</feature>
<dbReference type="KEGG" id="tca:662404"/>
<reference evidence="4 5" key="2">
    <citation type="journal article" date="2010" name="Nucleic Acids Res.">
        <title>BeetleBase in 2010: revisions to provide comprehensive genomic information for Tribolium castaneum.</title>
        <authorList>
            <person name="Kim H.S."/>
            <person name="Murphy T."/>
            <person name="Xia J."/>
            <person name="Caragea D."/>
            <person name="Park Y."/>
            <person name="Beeman R.W."/>
            <person name="Lorenzen M.D."/>
            <person name="Butcher S."/>
            <person name="Manak J.R."/>
            <person name="Brown S.J."/>
        </authorList>
    </citation>
    <scope>GENOME REANNOTATION</scope>
    <source>
        <strain evidence="4 5">Georgia GA2</strain>
    </source>
</reference>
<evidence type="ECO:0000259" key="2">
    <source>
        <dbReference type="PROSITE" id="PS50234"/>
    </source>
</evidence>
<feature type="domain" description="VWFA" evidence="2">
    <location>
        <begin position="298"/>
        <end position="506"/>
    </location>
</feature>
<keyword evidence="1" id="KW-0732">Signal</keyword>
<dbReference type="SMART" id="SM00327">
    <property type="entry name" value="VWA"/>
    <property type="match status" value="1"/>
</dbReference>
<reference evidence="4 5" key="1">
    <citation type="journal article" date="2008" name="Nature">
        <title>The genome of the model beetle and pest Tribolium castaneum.</title>
        <authorList>
            <consortium name="Tribolium Genome Sequencing Consortium"/>
            <person name="Richards S."/>
            <person name="Gibbs R.A."/>
            <person name="Weinstock G.M."/>
            <person name="Brown S.J."/>
            <person name="Denell R."/>
            <person name="Beeman R.W."/>
            <person name="Gibbs R."/>
            <person name="Beeman R.W."/>
            <person name="Brown S.J."/>
            <person name="Bucher G."/>
            <person name="Friedrich M."/>
            <person name="Grimmelikhuijzen C.J."/>
            <person name="Klingler M."/>
            <person name="Lorenzen M."/>
            <person name="Richards S."/>
            <person name="Roth S."/>
            <person name="Schroder R."/>
            <person name="Tautz D."/>
            <person name="Zdobnov E.M."/>
            <person name="Muzny D."/>
            <person name="Gibbs R.A."/>
            <person name="Weinstock G.M."/>
            <person name="Attaway T."/>
            <person name="Bell S."/>
            <person name="Buhay C.J."/>
            <person name="Chandrabose M.N."/>
            <person name="Chavez D."/>
            <person name="Clerk-Blankenburg K.P."/>
            <person name="Cree A."/>
            <person name="Dao M."/>
            <person name="Davis C."/>
            <person name="Chacko J."/>
            <person name="Dinh H."/>
            <person name="Dugan-Rocha S."/>
            <person name="Fowler G."/>
            <person name="Garner T.T."/>
            <person name="Garnes J."/>
            <person name="Gnirke A."/>
            <person name="Hawes A."/>
            <person name="Hernandez J."/>
            <person name="Hines S."/>
            <person name="Holder M."/>
            <person name="Hume J."/>
            <person name="Jhangiani S.N."/>
            <person name="Joshi V."/>
            <person name="Khan Z.M."/>
            <person name="Jackson L."/>
            <person name="Kovar C."/>
            <person name="Kowis A."/>
            <person name="Lee S."/>
            <person name="Lewis L.R."/>
            <person name="Margolis J."/>
            <person name="Morgan M."/>
            <person name="Nazareth L.V."/>
            <person name="Nguyen N."/>
            <person name="Okwuonu G."/>
            <person name="Parker D."/>
            <person name="Richards S."/>
            <person name="Ruiz S.J."/>
            <person name="Santibanez J."/>
            <person name="Savard J."/>
            <person name="Scherer S.E."/>
            <person name="Schneider B."/>
            <person name="Sodergren E."/>
            <person name="Tautz D."/>
            <person name="Vattahil S."/>
            <person name="Villasana D."/>
            <person name="White C.S."/>
            <person name="Wright R."/>
            <person name="Park Y."/>
            <person name="Beeman R.W."/>
            <person name="Lord J."/>
            <person name="Oppert B."/>
            <person name="Lorenzen M."/>
            <person name="Brown S."/>
            <person name="Wang L."/>
            <person name="Savard J."/>
            <person name="Tautz D."/>
            <person name="Richards S."/>
            <person name="Weinstock G."/>
            <person name="Gibbs R.A."/>
            <person name="Liu Y."/>
            <person name="Worley K."/>
            <person name="Weinstock G."/>
            <person name="Elsik C.G."/>
            <person name="Reese J.T."/>
            <person name="Elhaik E."/>
            <person name="Landan G."/>
            <person name="Graur D."/>
            <person name="Arensburger P."/>
            <person name="Atkinson P."/>
            <person name="Beeman R.W."/>
            <person name="Beidler J."/>
            <person name="Brown S.J."/>
            <person name="Demuth J.P."/>
            <person name="Drury D.W."/>
            <person name="Du Y.Z."/>
            <person name="Fujiwara H."/>
            <person name="Lorenzen M."/>
            <person name="Maselli V."/>
            <person name="Osanai M."/>
            <person name="Park Y."/>
            <person name="Robertson H.M."/>
            <person name="Tu Z."/>
            <person name="Wang J.J."/>
            <person name="Wang S."/>
            <person name="Richards S."/>
            <person name="Song H."/>
            <person name="Zhang L."/>
            <person name="Sodergren E."/>
            <person name="Werner D."/>
            <person name="Stanke M."/>
            <person name="Morgenstern B."/>
            <person name="Solovyev V."/>
            <person name="Kosarev P."/>
            <person name="Brown G."/>
            <person name="Chen H.C."/>
            <person name="Ermolaeva O."/>
            <person name="Hlavina W."/>
            <person name="Kapustin Y."/>
            <person name="Kiryutin B."/>
            <person name="Kitts P."/>
            <person name="Maglott D."/>
            <person name="Pruitt K."/>
            <person name="Sapojnikov V."/>
            <person name="Souvorov A."/>
            <person name="Mackey A.J."/>
            <person name="Waterhouse R.M."/>
            <person name="Wyder S."/>
            <person name="Zdobnov E.M."/>
            <person name="Zdobnov E.M."/>
            <person name="Wyder S."/>
            <person name="Kriventseva E.V."/>
            <person name="Kadowaki T."/>
            <person name="Bork P."/>
            <person name="Aranda M."/>
            <person name="Bao R."/>
            <person name="Beermann A."/>
            <person name="Berns N."/>
            <person name="Bolognesi R."/>
            <person name="Bonneton F."/>
            <person name="Bopp D."/>
            <person name="Brown S.J."/>
            <person name="Bucher G."/>
            <person name="Butts T."/>
            <person name="Chaumot A."/>
            <person name="Denell R.E."/>
            <person name="Ferrier D.E."/>
            <person name="Friedrich M."/>
            <person name="Gordon C.M."/>
            <person name="Jindra M."/>
            <person name="Klingler M."/>
            <person name="Lan Q."/>
            <person name="Lattorff H.M."/>
            <person name="Laudet V."/>
            <person name="von Levetsow C."/>
            <person name="Liu Z."/>
            <person name="Lutz R."/>
            <person name="Lynch J.A."/>
            <person name="da Fonseca R.N."/>
            <person name="Posnien N."/>
            <person name="Reuter R."/>
            <person name="Roth S."/>
            <person name="Savard J."/>
            <person name="Schinko J.B."/>
            <person name="Schmitt C."/>
            <person name="Schoppmeier M."/>
            <person name="Schroder R."/>
            <person name="Shippy T.D."/>
            <person name="Simonnet F."/>
            <person name="Marques-Souza H."/>
            <person name="Tautz D."/>
            <person name="Tomoyasu Y."/>
            <person name="Trauner J."/>
            <person name="Van der Zee M."/>
            <person name="Vervoort M."/>
            <person name="Wittkopp N."/>
            <person name="Wimmer E.A."/>
            <person name="Yang X."/>
            <person name="Jones A.K."/>
            <person name="Sattelle D.B."/>
            <person name="Ebert P.R."/>
            <person name="Nelson D."/>
            <person name="Scott J.G."/>
            <person name="Beeman R.W."/>
            <person name="Muthukrishnan S."/>
            <person name="Kramer K.J."/>
            <person name="Arakane Y."/>
            <person name="Beeman R.W."/>
            <person name="Zhu Q."/>
            <person name="Hogenkamp D."/>
            <person name="Dixit R."/>
            <person name="Oppert B."/>
            <person name="Jiang H."/>
            <person name="Zou Z."/>
            <person name="Marshall J."/>
            <person name="Elpidina E."/>
            <person name="Vinokurov K."/>
            <person name="Oppert C."/>
            <person name="Zou Z."/>
            <person name="Evans J."/>
            <person name="Lu Z."/>
            <person name="Zhao P."/>
            <person name="Sumathipala N."/>
            <person name="Altincicek B."/>
            <person name="Vilcinskas A."/>
            <person name="Williams M."/>
            <person name="Hultmark D."/>
            <person name="Hetru C."/>
            <person name="Jiang H."/>
            <person name="Grimmelikhuijzen C.J."/>
            <person name="Hauser F."/>
            <person name="Cazzamali G."/>
            <person name="Williamson M."/>
            <person name="Park Y."/>
            <person name="Li B."/>
            <person name="Tanaka Y."/>
            <person name="Predel R."/>
            <person name="Neupert S."/>
            <person name="Schachtner J."/>
            <person name="Verleyen P."/>
            <person name="Raible F."/>
            <person name="Bork P."/>
            <person name="Friedrich M."/>
            <person name="Walden K.K."/>
            <person name="Robertson H.M."/>
            <person name="Angeli S."/>
            <person name="Foret S."/>
            <person name="Bucher G."/>
            <person name="Schuetz S."/>
            <person name="Maleszka R."/>
            <person name="Wimmer E.A."/>
            <person name="Beeman R.W."/>
            <person name="Lorenzen M."/>
            <person name="Tomoyasu Y."/>
            <person name="Miller S.C."/>
            <person name="Grossmann D."/>
            <person name="Bucher G."/>
        </authorList>
    </citation>
    <scope>NUCLEOTIDE SEQUENCE [LARGE SCALE GENOMIC DNA]</scope>
    <source>
        <strain evidence="4 5">Georgia GA2</strain>
    </source>
</reference>
<feature type="domain" description="VIT" evidence="3">
    <location>
        <begin position="32"/>
        <end position="161"/>
    </location>
</feature>
<accession>D6WKI8</accession>
<dbReference type="PANTHER" id="PTHR10338:SF108">
    <property type="entry name" value="INTER-ALPHA-TRYPSIN INHIBITOR HEAVY CHAIN H4-LIKE PROTEIN"/>
    <property type="match status" value="1"/>
</dbReference>
<dbReference type="STRING" id="7070.D6WKI8"/>
<dbReference type="PROSITE" id="PS50234">
    <property type="entry name" value="VWFA"/>
    <property type="match status" value="1"/>
</dbReference>
<keyword evidence="5" id="KW-1185">Reference proteome</keyword>
<protein>
    <submittedName>
        <fullName evidence="4">Inter-alpha-trypsin inhibitor heavy chain H4-like Protein</fullName>
    </submittedName>
</protein>
<dbReference type="Pfam" id="PF08487">
    <property type="entry name" value="VIT"/>
    <property type="match status" value="1"/>
</dbReference>
<dbReference type="InterPro" id="IPR002035">
    <property type="entry name" value="VWF_A"/>
</dbReference>
<evidence type="ECO:0000256" key="1">
    <source>
        <dbReference type="SAM" id="SignalP"/>
    </source>
</evidence>
<dbReference type="SUPFAM" id="SSF53300">
    <property type="entry name" value="vWA-like"/>
    <property type="match status" value="1"/>
</dbReference>
<dbReference type="AlphaFoldDB" id="D6WKI8"/>
<dbReference type="GO" id="GO:0032991">
    <property type="term" value="C:protein-containing complex"/>
    <property type="evidence" value="ECO:0007669"/>
    <property type="project" value="UniProtKB-ARBA"/>
</dbReference>
<dbReference type="PROSITE" id="PS51468">
    <property type="entry name" value="VIT"/>
    <property type="match status" value="1"/>
</dbReference>
<gene>
    <name evidence="4" type="primary">AUGUSTUS-3.0.2_14153</name>
    <name evidence="4" type="ORF">TcasGA2_TC014153</name>
</gene>
<dbReference type="InterPro" id="IPR050934">
    <property type="entry name" value="ITIH"/>
</dbReference>
<dbReference type="OrthoDB" id="299997at2759"/>
<dbReference type="Gene3D" id="3.40.50.410">
    <property type="entry name" value="von Willebrand factor, type A domain"/>
    <property type="match status" value="1"/>
</dbReference>
<name>D6WKI8_TRICA</name>
<feature type="signal peptide" evidence="1">
    <location>
        <begin position="1"/>
        <end position="20"/>
    </location>
</feature>
<proteinExistence type="predicted"/>
<dbReference type="PANTHER" id="PTHR10338">
    <property type="entry name" value="INTER-ALPHA-TRYPSIN INHIBITOR HEAVY CHAIN FAMILY MEMBER"/>
    <property type="match status" value="1"/>
</dbReference>
<dbReference type="SMART" id="SM00609">
    <property type="entry name" value="VIT"/>
    <property type="match status" value="1"/>
</dbReference>
<dbReference type="OMA" id="HTNINDA"/>